<keyword evidence="2" id="KW-1185">Reference proteome</keyword>
<dbReference type="InterPro" id="IPR007391">
    <property type="entry name" value="Vancomycin_resist_VanW"/>
</dbReference>
<organism evidence="1 2">
    <name type="scientific">Brasilonema bromeliae SPC951</name>
    <dbReference type="NCBI Taxonomy" id="385972"/>
    <lineage>
        <taxon>Bacteria</taxon>
        <taxon>Bacillati</taxon>
        <taxon>Cyanobacteriota</taxon>
        <taxon>Cyanophyceae</taxon>
        <taxon>Nostocales</taxon>
        <taxon>Scytonemataceae</taxon>
        <taxon>Brasilonema</taxon>
        <taxon>Bromeliae group (in: Brasilonema)</taxon>
    </lineage>
</organism>
<dbReference type="PANTHER" id="PTHR35788">
    <property type="entry name" value="EXPORTED PROTEIN-RELATED"/>
    <property type="match status" value="1"/>
</dbReference>
<comment type="caution">
    <text evidence="1">The sequence shown here is derived from an EMBL/GenBank/DDBJ whole genome shotgun (WGS) entry which is preliminary data.</text>
</comment>
<dbReference type="Pfam" id="PF04294">
    <property type="entry name" value="VanW"/>
    <property type="match status" value="1"/>
</dbReference>
<evidence type="ECO:0000313" key="2">
    <source>
        <dbReference type="Proteomes" id="UP000718564"/>
    </source>
</evidence>
<dbReference type="Proteomes" id="UP000718564">
    <property type="component" value="Unassembled WGS sequence"/>
</dbReference>
<gene>
    <name evidence="1" type="ORF">DP116_24715</name>
</gene>
<reference evidence="1 2" key="1">
    <citation type="submission" date="2018-06" db="EMBL/GenBank/DDBJ databases">
        <title>Comparative genomics of Brasilonema spp. strains.</title>
        <authorList>
            <person name="Alvarenga D.O."/>
            <person name="Fiore M.F."/>
            <person name="Varani A.M."/>
        </authorList>
    </citation>
    <scope>NUCLEOTIDE SEQUENCE [LARGE SCALE GENOMIC DNA]</scope>
    <source>
        <strain evidence="1 2">SPC951</strain>
    </source>
</reference>
<name>A0ABX1PDP3_9CYAN</name>
<protein>
    <submittedName>
        <fullName evidence="1">Vancomycin resistance protein</fullName>
    </submittedName>
</protein>
<evidence type="ECO:0000313" key="1">
    <source>
        <dbReference type="EMBL" id="NMG22476.1"/>
    </source>
</evidence>
<dbReference type="PANTHER" id="PTHR35788:SF1">
    <property type="entry name" value="EXPORTED PROTEIN"/>
    <property type="match status" value="1"/>
</dbReference>
<dbReference type="InterPro" id="IPR052913">
    <property type="entry name" value="Glycopeptide_resist_protein"/>
</dbReference>
<sequence length="272" mass="31074">MNQLPQSLKALIRQKLKDTKALWQGYAFHHAYIQDTENSSYCYQWSEITTPIKQRSGFPEVNENRLWNMQLAAKDIHGLILNPGQIFDFWNRVARPTVANGFREGPTLLGNRLMTDVGGGLCQISTTLFQALLWADCDILERYNHSIDAHGETRFFTLGQDATVAYGYKNLITRNNSQIPLQLRLQVLGEKAVVVASVWSTEPLPVEVKITSTVLEKLPAPSAHDMCGWRVETIRYVRLKECPNTEWQTNYHTLDVYKPHVKLHQNLSPIPV</sequence>
<dbReference type="RefSeq" id="WP_169157673.1">
    <property type="nucleotide sequence ID" value="NZ_CAWPJE010000265.1"/>
</dbReference>
<dbReference type="EMBL" id="QMEB01000264">
    <property type="protein sequence ID" value="NMG22476.1"/>
    <property type="molecule type" value="Genomic_DNA"/>
</dbReference>
<accession>A0ABX1PDP3</accession>
<proteinExistence type="predicted"/>